<evidence type="ECO:0008006" key="3">
    <source>
        <dbReference type="Google" id="ProtNLM"/>
    </source>
</evidence>
<dbReference type="AlphaFoldDB" id="A0AAV5QLY0"/>
<keyword evidence="2" id="KW-1185">Reference proteome</keyword>
<dbReference type="GeneID" id="90073940"/>
<name>A0AAV5QLY0_9ASCO</name>
<evidence type="ECO:0000313" key="1">
    <source>
        <dbReference type="EMBL" id="GMM35965.1"/>
    </source>
</evidence>
<reference evidence="1 2" key="1">
    <citation type="journal article" date="2023" name="Elife">
        <title>Identification of key yeast species and microbe-microbe interactions impacting larval growth of Drosophila in the wild.</title>
        <authorList>
            <person name="Mure A."/>
            <person name="Sugiura Y."/>
            <person name="Maeda R."/>
            <person name="Honda K."/>
            <person name="Sakurai N."/>
            <person name="Takahashi Y."/>
            <person name="Watada M."/>
            <person name="Katoh T."/>
            <person name="Gotoh A."/>
            <person name="Gotoh Y."/>
            <person name="Taniguchi I."/>
            <person name="Nakamura K."/>
            <person name="Hayashi T."/>
            <person name="Katayama T."/>
            <person name="Uemura T."/>
            <person name="Hattori Y."/>
        </authorList>
    </citation>
    <scope>NUCLEOTIDE SEQUENCE [LARGE SCALE GENOMIC DNA]</scope>
    <source>
        <strain evidence="1 2">SC-9</strain>
    </source>
</reference>
<evidence type="ECO:0000313" key="2">
    <source>
        <dbReference type="Proteomes" id="UP001360560"/>
    </source>
</evidence>
<dbReference type="EMBL" id="BTFZ01000011">
    <property type="protein sequence ID" value="GMM35965.1"/>
    <property type="molecule type" value="Genomic_DNA"/>
</dbReference>
<comment type="caution">
    <text evidence="1">The sequence shown here is derived from an EMBL/GenBank/DDBJ whole genome shotgun (WGS) entry which is preliminary data.</text>
</comment>
<gene>
    <name evidence="1" type="ORF">DASC09_032900</name>
</gene>
<protein>
    <recommendedName>
        <fullName evidence="3">NADH-ubiquinone oxidoreductase ESSS subunit</fullName>
    </recommendedName>
</protein>
<dbReference type="RefSeq" id="XP_064852961.1">
    <property type="nucleotide sequence ID" value="XM_064996889.1"/>
</dbReference>
<dbReference type="Proteomes" id="UP001360560">
    <property type="component" value="Unassembled WGS sequence"/>
</dbReference>
<sequence length="248" mass="28039">MLRSVFNTSKINGVKTSGRFFHTTIKPQTFNLQLETEIRDTIAALPPVSKLYKNADGTSRDPSDSELKLLSKLTTLTTGRKISLFEGLTLKKEYGDLYIENQENLESLVPSYENGASGKIVDKIPYEDPSTGEVKWQVVREDAKEGWEKIMYFGFVPSMFLMLGIILFKPEGGIREWADKELQLRAQEEHFKGDTQKAWDSLSDSGLSAAEKKKRDEVVVERILSGEYDRLAGLKINAQKLPIEEAKQ</sequence>
<accession>A0AAV5QLY0</accession>
<proteinExistence type="predicted"/>
<organism evidence="1 2">
    <name type="scientific">Saccharomycopsis crataegensis</name>
    <dbReference type="NCBI Taxonomy" id="43959"/>
    <lineage>
        <taxon>Eukaryota</taxon>
        <taxon>Fungi</taxon>
        <taxon>Dikarya</taxon>
        <taxon>Ascomycota</taxon>
        <taxon>Saccharomycotina</taxon>
        <taxon>Saccharomycetes</taxon>
        <taxon>Saccharomycopsidaceae</taxon>
        <taxon>Saccharomycopsis</taxon>
    </lineage>
</organism>